<evidence type="ECO:0000256" key="3">
    <source>
        <dbReference type="HAMAP-Rule" id="MF_00528"/>
    </source>
</evidence>
<dbReference type="Gene3D" id="3.90.950.10">
    <property type="match status" value="1"/>
</dbReference>
<keyword evidence="3" id="KW-0546">Nucleotide metabolism</keyword>
<feature type="active site" description="Proton acceptor" evidence="3">
    <location>
        <position position="69"/>
    </location>
</feature>
<dbReference type="PANTHER" id="PTHR43213:SF5">
    <property type="entry name" value="BIFUNCTIONAL DTTP_UTP PYROPHOSPHATASE_METHYLTRANSFERASE PROTEIN-RELATED"/>
    <property type="match status" value="1"/>
</dbReference>
<dbReference type="PANTHER" id="PTHR43213">
    <property type="entry name" value="BIFUNCTIONAL DTTP/UTP PYROPHOSPHATASE/METHYLTRANSFERASE PROTEIN-RELATED"/>
    <property type="match status" value="1"/>
</dbReference>
<comment type="catalytic activity">
    <reaction evidence="3">
        <text>a ribonucleoside 5'-triphosphate + H2O = a ribonucleoside 5'-phosphate + diphosphate + H(+)</text>
        <dbReference type="Rhea" id="RHEA:23996"/>
        <dbReference type="ChEBI" id="CHEBI:15377"/>
        <dbReference type="ChEBI" id="CHEBI:15378"/>
        <dbReference type="ChEBI" id="CHEBI:33019"/>
        <dbReference type="ChEBI" id="CHEBI:58043"/>
        <dbReference type="ChEBI" id="CHEBI:61557"/>
        <dbReference type="EC" id="3.6.1.9"/>
    </reaction>
</comment>
<comment type="catalytic activity">
    <reaction evidence="3">
        <text>a 2'-deoxyribonucleoside 5'-triphosphate + H2O = a 2'-deoxyribonucleoside 5'-phosphate + diphosphate + H(+)</text>
        <dbReference type="Rhea" id="RHEA:44644"/>
        <dbReference type="ChEBI" id="CHEBI:15377"/>
        <dbReference type="ChEBI" id="CHEBI:15378"/>
        <dbReference type="ChEBI" id="CHEBI:33019"/>
        <dbReference type="ChEBI" id="CHEBI:61560"/>
        <dbReference type="ChEBI" id="CHEBI:65317"/>
        <dbReference type="EC" id="3.6.1.9"/>
    </reaction>
</comment>
<dbReference type="InterPro" id="IPR029001">
    <property type="entry name" value="ITPase-like_fam"/>
</dbReference>
<evidence type="ECO:0000256" key="2">
    <source>
        <dbReference type="ARBA" id="ARBA00022801"/>
    </source>
</evidence>
<keyword evidence="5" id="KW-1185">Reference proteome</keyword>
<dbReference type="CDD" id="cd00555">
    <property type="entry name" value="Maf"/>
    <property type="match status" value="1"/>
</dbReference>
<dbReference type="EC" id="3.6.1.9" evidence="3"/>
<dbReference type="SUPFAM" id="SSF52972">
    <property type="entry name" value="ITPase-like"/>
    <property type="match status" value="1"/>
</dbReference>
<comment type="caution">
    <text evidence="4">The sequence shown here is derived from an EMBL/GenBank/DDBJ whole genome shotgun (WGS) entry which is preliminary data.</text>
</comment>
<sequence>MRNIVLASASPARLQILRRAGLDPKVVVSGVDEDAITAASVPALVEELAAAKAAAVAGQLSGALVIGCDSLLELDGRPYAKPRSAEEAAGWWRDRRGRTGTLHTGHCVVDTATGAEARAVASTDVRFGSPGDAEIAAYIGTGEPLHVSGAFTLEGLGAWFVEGIDGDAGTVMGLSLPLLHRLLKQLDVPLTTIWPTP</sequence>
<dbReference type="GO" id="GO:0016787">
    <property type="term" value="F:hydrolase activity"/>
    <property type="evidence" value="ECO:0007669"/>
    <property type="project" value="UniProtKB-KW"/>
</dbReference>
<evidence type="ECO:0000313" key="5">
    <source>
        <dbReference type="Proteomes" id="UP001597063"/>
    </source>
</evidence>
<comment type="subcellular location">
    <subcellularLocation>
        <location evidence="3">Cytoplasm</location>
    </subcellularLocation>
</comment>
<dbReference type="Pfam" id="PF02545">
    <property type="entry name" value="Maf"/>
    <property type="match status" value="1"/>
</dbReference>
<protein>
    <recommendedName>
        <fullName evidence="3">Nucleoside triphosphate pyrophosphatase</fullName>
        <ecNumber evidence="3">3.6.1.9</ecNumber>
    </recommendedName>
    <alternativeName>
        <fullName evidence="3">Nucleotide pyrophosphatase</fullName>
        <shortName evidence="3">Nucleotide PPase</shortName>
    </alternativeName>
</protein>
<dbReference type="RefSeq" id="WP_131762783.1">
    <property type="nucleotide sequence ID" value="NZ_CAACUY010000257.1"/>
</dbReference>
<organism evidence="4 5">
    <name type="scientific">Actinomadura fibrosa</name>
    <dbReference type="NCBI Taxonomy" id="111802"/>
    <lineage>
        <taxon>Bacteria</taxon>
        <taxon>Bacillati</taxon>
        <taxon>Actinomycetota</taxon>
        <taxon>Actinomycetes</taxon>
        <taxon>Streptosporangiales</taxon>
        <taxon>Thermomonosporaceae</taxon>
        <taxon>Actinomadura</taxon>
    </lineage>
</organism>
<keyword evidence="2 3" id="KW-0378">Hydrolase</keyword>
<dbReference type="HAMAP" id="MF_00528">
    <property type="entry name" value="Maf"/>
    <property type="match status" value="1"/>
</dbReference>
<dbReference type="EMBL" id="JBHTGP010000017">
    <property type="protein sequence ID" value="MFD0689335.1"/>
    <property type="molecule type" value="Genomic_DNA"/>
</dbReference>
<accession>A0ABW2XUB8</accession>
<dbReference type="InterPro" id="IPR003697">
    <property type="entry name" value="Maf-like"/>
</dbReference>
<name>A0ABW2XUB8_9ACTN</name>
<reference evidence="5" key="1">
    <citation type="journal article" date="2019" name="Int. J. Syst. Evol. Microbiol.">
        <title>The Global Catalogue of Microorganisms (GCM) 10K type strain sequencing project: providing services to taxonomists for standard genome sequencing and annotation.</title>
        <authorList>
            <consortium name="The Broad Institute Genomics Platform"/>
            <consortium name="The Broad Institute Genome Sequencing Center for Infectious Disease"/>
            <person name="Wu L."/>
            <person name="Ma J."/>
        </authorList>
    </citation>
    <scope>NUCLEOTIDE SEQUENCE [LARGE SCALE GENOMIC DNA]</scope>
    <source>
        <strain evidence="5">JCM 9371</strain>
    </source>
</reference>
<comment type="similarity">
    <text evidence="3">Belongs to the Maf family.</text>
</comment>
<dbReference type="Proteomes" id="UP001597063">
    <property type="component" value="Unassembled WGS sequence"/>
</dbReference>
<dbReference type="NCBIfam" id="TIGR00172">
    <property type="entry name" value="maf"/>
    <property type="match status" value="1"/>
</dbReference>
<proteinExistence type="inferred from homology"/>
<gene>
    <name evidence="4" type="ORF">ACFQZM_32955</name>
</gene>
<comment type="caution">
    <text evidence="3">Lacks conserved residue(s) required for the propagation of feature annotation.</text>
</comment>
<keyword evidence="3" id="KW-0963">Cytoplasm</keyword>
<evidence type="ECO:0000256" key="1">
    <source>
        <dbReference type="ARBA" id="ARBA00001968"/>
    </source>
</evidence>
<comment type="cofactor">
    <cofactor evidence="1 3">
        <name>a divalent metal cation</name>
        <dbReference type="ChEBI" id="CHEBI:60240"/>
    </cofactor>
</comment>
<comment type="function">
    <text evidence="3">Nucleoside triphosphate pyrophosphatase. May have a dual role in cell division arrest and in preventing the incorporation of modified nucleotides into cellular nucleic acids.</text>
</comment>
<evidence type="ECO:0000313" key="4">
    <source>
        <dbReference type="EMBL" id="MFD0689335.1"/>
    </source>
</evidence>
<dbReference type="PIRSF" id="PIRSF006305">
    <property type="entry name" value="Maf"/>
    <property type="match status" value="1"/>
</dbReference>